<feature type="transmembrane region" description="Helical" evidence="1">
    <location>
        <begin position="64"/>
        <end position="89"/>
    </location>
</feature>
<name>A0A3P8WRM8_CYNSE</name>
<feature type="transmembrane region" description="Helical" evidence="1">
    <location>
        <begin position="187"/>
        <end position="206"/>
    </location>
</feature>
<dbReference type="GO" id="GO:0043235">
    <property type="term" value="C:receptor complex"/>
    <property type="evidence" value="ECO:0007669"/>
    <property type="project" value="TreeGrafter"/>
</dbReference>
<protein>
    <submittedName>
        <fullName evidence="2">Uncharacterized protein</fullName>
    </submittedName>
</protein>
<feature type="transmembrane region" description="Helical" evidence="1">
    <location>
        <begin position="101"/>
        <end position="126"/>
    </location>
</feature>
<dbReference type="Proteomes" id="UP000265120">
    <property type="component" value="Chromosome 10"/>
</dbReference>
<feature type="transmembrane region" description="Helical" evidence="1">
    <location>
        <begin position="332"/>
        <end position="351"/>
    </location>
</feature>
<keyword evidence="1" id="KW-1133">Transmembrane helix</keyword>
<evidence type="ECO:0000313" key="2">
    <source>
        <dbReference type="Ensembl" id="ENSCSEP00000030098.1"/>
    </source>
</evidence>
<dbReference type="AlphaFoldDB" id="A0A3P8WRM8"/>
<keyword evidence="3" id="KW-1185">Reference proteome</keyword>
<dbReference type="PANTHER" id="PTHR15573:SF0">
    <property type="entry name" value="G-PROTEIN COUPLED RECEPTOR 160-RELATED"/>
    <property type="match status" value="1"/>
</dbReference>
<reference evidence="2" key="3">
    <citation type="submission" date="2025-09" db="UniProtKB">
        <authorList>
            <consortium name="Ensembl"/>
        </authorList>
    </citation>
    <scope>IDENTIFICATION</scope>
</reference>
<dbReference type="PANTHER" id="PTHR15573">
    <property type="entry name" value="G-PROTEIN COUPLED RECEPTOR 160-RELATED"/>
    <property type="match status" value="1"/>
</dbReference>
<reference evidence="2" key="2">
    <citation type="submission" date="2025-08" db="UniProtKB">
        <authorList>
            <consortium name="Ensembl"/>
        </authorList>
    </citation>
    <scope>IDENTIFICATION</scope>
</reference>
<feature type="transmembrane region" description="Helical" evidence="1">
    <location>
        <begin position="262"/>
        <end position="290"/>
    </location>
</feature>
<dbReference type="OMA" id="ENVCLWH"/>
<keyword evidence="1" id="KW-0812">Transmembrane</keyword>
<dbReference type="GO" id="GO:0005886">
    <property type="term" value="C:plasma membrane"/>
    <property type="evidence" value="ECO:0007669"/>
    <property type="project" value="TreeGrafter"/>
</dbReference>
<sequence>MSTEIPVLPDIPHSAKMLAVIEQWDTNSGSHVDNTAKFLYITLFKSAMDTAVFYFFCCRFHASFFNMCSLFILLSDSVMVVVMSALWLLGPQLSPVTMCGFMAYISTMCAALPVPIVCVGLLDYLVDSNSLSKRRVSCKSLIYTVLALLLWTFAGVYSFFTTNTEQMVLIYETGVEASTCEVQESFLVTYSLSGLFILVILIMVPFRSSIIKWNEEADMLSALREENDNQRSNFFIKTTSTETKSIEGAYPEEKTEPRPPMWFSLILGFSTFWMPYLTVTTFCQVFGFMIPAYISINLLWCECINSLVMGAVDTDKWTCCFNMFLTKSGLTIIKLMSTVCFMPYALCLFAIKLKVLFSVRCAN</sequence>
<reference evidence="2 3" key="1">
    <citation type="journal article" date="2014" name="Nat. Genet.">
        <title>Whole-genome sequence of a flatfish provides insights into ZW sex chromosome evolution and adaptation to a benthic lifestyle.</title>
        <authorList>
            <person name="Chen S."/>
            <person name="Zhang G."/>
            <person name="Shao C."/>
            <person name="Huang Q."/>
            <person name="Liu G."/>
            <person name="Zhang P."/>
            <person name="Song W."/>
            <person name="An N."/>
            <person name="Chalopin D."/>
            <person name="Volff J.N."/>
            <person name="Hong Y."/>
            <person name="Li Q."/>
            <person name="Sha Z."/>
            <person name="Zhou H."/>
            <person name="Xie M."/>
            <person name="Yu Q."/>
            <person name="Liu Y."/>
            <person name="Xiang H."/>
            <person name="Wang N."/>
            <person name="Wu K."/>
            <person name="Yang C."/>
            <person name="Zhou Q."/>
            <person name="Liao X."/>
            <person name="Yang L."/>
            <person name="Hu Q."/>
            <person name="Zhang J."/>
            <person name="Meng L."/>
            <person name="Jin L."/>
            <person name="Tian Y."/>
            <person name="Lian J."/>
            <person name="Yang J."/>
            <person name="Miao G."/>
            <person name="Liu S."/>
            <person name="Liang Z."/>
            <person name="Yan F."/>
            <person name="Li Y."/>
            <person name="Sun B."/>
            <person name="Zhang H."/>
            <person name="Zhang J."/>
            <person name="Zhu Y."/>
            <person name="Du M."/>
            <person name="Zhao Y."/>
            <person name="Schartl M."/>
            <person name="Tang Q."/>
            <person name="Wang J."/>
        </authorList>
    </citation>
    <scope>NUCLEOTIDE SEQUENCE</scope>
</reference>
<dbReference type="InParanoid" id="A0A3P8WRM8"/>
<feature type="transmembrane region" description="Helical" evidence="1">
    <location>
        <begin position="38"/>
        <end position="57"/>
    </location>
</feature>
<accession>A0A3P8WRM8</accession>
<dbReference type="InterPro" id="IPR042353">
    <property type="entry name" value="GPR160"/>
</dbReference>
<evidence type="ECO:0000256" key="1">
    <source>
        <dbReference type="SAM" id="Phobius"/>
    </source>
</evidence>
<feature type="transmembrane region" description="Helical" evidence="1">
    <location>
        <begin position="138"/>
        <end position="160"/>
    </location>
</feature>
<organism evidence="2 3">
    <name type="scientific">Cynoglossus semilaevis</name>
    <name type="common">Tongue sole</name>
    <dbReference type="NCBI Taxonomy" id="244447"/>
    <lineage>
        <taxon>Eukaryota</taxon>
        <taxon>Metazoa</taxon>
        <taxon>Chordata</taxon>
        <taxon>Craniata</taxon>
        <taxon>Vertebrata</taxon>
        <taxon>Euteleostomi</taxon>
        <taxon>Actinopterygii</taxon>
        <taxon>Neopterygii</taxon>
        <taxon>Teleostei</taxon>
        <taxon>Neoteleostei</taxon>
        <taxon>Acanthomorphata</taxon>
        <taxon>Carangaria</taxon>
        <taxon>Pleuronectiformes</taxon>
        <taxon>Pleuronectoidei</taxon>
        <taxon>Cynoglossidae</taxon>
        <taxon>Cynoglossinae</taxon>
        <taxon>Cynoglossus</taxon>
    </lineage>
</organism>
<dbReference type="GeneTree" id="ENSGT01150000290360"/>
<evidence type="ECO:0000313" key="3">
    <source>
        <dbReference type="Proteomes" id="UP000265120"/>
    </source>
</evidence>
<keyword evidence="1" id="KW-0472">Membrane</keyword>
<proteinExistence type="predicted"/>
<dbReference type="Ensembl" id="ENSCSET00000030502.1">
    <property type="protein sequence ID" value="ENSCSEP00000030098.1"/>
    <property type="gene ID" value="ENSCSEG00000019281.1"/>
</dbReference>